<protein>
    <submittedName>
        <fullName evidence="1">Uncharacterized protein</fullName>
    </submittedName>
</protein>
<reference evidence="1" key="1">
    <citation type="submission" date="2022-01" db="EMBL/GenBank/DDBJ databases">
        <title>Comparative genomics reveals a dynamic genome evolution in the ectomycorrhizal milk-cap (Lactarius) mushrooms.</title>
        <authorList>
            <consortium name="DOE Joint Genome Institute"/>
            <person name="Lebreton A."/>
            <person name="Tang N."/>
            <person name="Kuo A."/>
            <person name="LaButti K."/>
            <person name="Drula E."/>
            <person name="Barry K."/>
            <person name="Clum A."/>
            <person name="Lipzen A."/>
            <person name="Mousain D."/>
            <person name="Ng V."/>
            <person name="Wang R."/>
            <person name="Wang X."/>
            <person name="Dai Y."/>
            <person name="Henrissat B."/>
            <person name="Grigoriev I.V."/>
            <person name="Guerin-Laguette A."/>
            <person name="Yu F."/>
            <person name="Martin F.M."/>
        </authorList>
    </citation>
    <scope>NUCLEOTIDE SEQUENCE</scope>
    <source>
        <strain evidence="1">QP</strain>
    </source>
</reference>
<evidence type="ECO:0000313" key="1">
    <source>
        <dbReference type="EMBL" id="KAH8987327.1"/>
    </source>
</evidence>
<accession>A0AAD4LH80</accession>
<dbReference type="AlphaFoldDB" id="A0AAD4LH80"/>
<gene>
    <name evidence="1" type="ORF">EDB92DRAFT_1876621</name>
</gene>
<dbReference type="Proteomes" id="UP001201163">
    <property type="component" value="Unassembled WGS sequence"/>
</dbReference>
<comment type="caution">
    <text evidence="1">The sequence shown here is derived from an EMBL/GenBank/DDBJ whole genome shotgun (WGS) entry which is preliminary data.</text>
</comment>
<name>A0AAD4LH80_9AGAM</name>
<proteinExistence type="predicted"/>
<evidence type="ECO:0000313" key="2">
    <source>
        <dbReference type="Proteomes" id="UP001201163"/>
    </source>
</evidence>
<keyword evidence="2" id="KW-1185">Reference proteome</keyword>
<dbReference type="EMBL" id="JAKELL010000048">
    <property type="protein sequence ID" value="KAH8987327.1"/>
    <property type="molecule type" value="Genomic_DNA"/>
</dbReference>
<sequence>MPTRTQPQTSSIVEVSSKIATAVDESLSKQQKALFLRQQFAPYRAAMSRDRKYRPA</sequence>
<organism evidence="1 2">
    <name type="scientific">Lactarius akahatsu</name>
    <dbReference type="NCBI Taxonomy" id="416441"/>
    <lineage>
        <taxon>Eukaryota</taxon>
        <taxon>Fungi</taxon>
        <taxon>Dikarya</taxon>
        <taxon>Basidiomycota</taxon>
        <taxon>Agaricomycotina</taxon>
        <taxon>Agaricomycetes</taxon>
        <taxon>Russulales</taxon>
        <taxon>Russulaceae</taxon>
        <taxon>Lactarius</taxon>
    </lineage>
</organism>